<dbReference type="EMBL" id="CP007509">
    <property type="protein sequence ID" value="AHY42477.1"/>
    <property type="molecule type" value="Genomic_DNA"/>
</dbReference>
<evidence type="ECO:0000313" key="2">
    <source>
        <dbReference type="EMBL" id="AHY42477.1"/>
    </source>
</evidence>
<proteinExistence type="predicted"/>
<accession>A0A023WQJ1</accession>
<reference evidence="2 3" key="1">
    <citation type="submission" date="2014-03" db="EMBL/GenBank/DDBJ databases">
        <title>Complete genome sequence of Pseudomonas stutzeri 19SMN4.</title>
        <authorList>
            <person name="Brunet-Galmes I."/>
            <person name="Nogales B."/>
            <person name="Busquets A."/>
            <person name="Pena A."/>
            <person name="Gomila M."/>
            <person name="Garcia-Valdes E."/>
            <person name="Lalucat J."/>
            <person name="Bennasar A."/>
            <person name="Bosch R."/>
        </authorList>
    </citation>
    <scope>NUCLEOTIDE SEQUENCE [LARGE SCALE GENOMIC DNA]</scope>
    <source>
        <strain evidence="2 3">19SMN4</strain>
    </source>
</reference>
<dbReference type="InterPro" id="IPR021244">
    <property type="entry name" value="DUF2802"/>
</dbReference>
<feature type="transmembrane region" description="Helical" evidence="1">
    <location>
        <begin position="6"/>
        <end position="28"/>
    </location>
</feature>
<dbReference type="Proteomes" id="UP000025238">
    <property type="component" value="Chromosome"/>
</dbReference>
<gene>
    <name evidence="2" type="ORF">UIB01_08240</name>
</gene>
<dbReference type="Pfam" id="PF10975">
    <property type="entry name" value="DUF2802"/>
    <property type="match status" value="1"/>
</dbReference>
<dbReference type="AlphaFoldDB" id="A0A023WQJ1"/>
<evidence type="ECO:0000256" key="1">
    <source>
        <dbReference type="SAM" id="Phobius"/>
    </source>
</evidence>
<protein>
    <submittedName>
        <fullName evidence="2">Chemotaxis protein</fullName>
    </submittedName>
</protein>
<organism evidence="2 3">
    <name type="scientific">Stutzerimonas stutzeri</name>
    <name type="common">Pseudomonas stutzeri</name>
    <dbReference type="NCBI Taxonomy" id="316"/>
    <lineage>
        <taxon>Bacteria</taxon>
        <taxon>Pseudomonadati</taxon>
        <taxon>Pseudomonadota</taxon>
        <taxon>Gammaproteobacteria</taxon>
        <taxon>Pseudomonadales</taxon>
        <taxon>Pseudomonadaceae</taxon>
        <taxon>Stutzerimonas</taxon>
    </lineage>
</organism>
<keyword evidence="1" id="KW-1133">Transmembrane helix</keyword>
<dbReference type="KEGG" id="pstu:UIB01_08240"/>
<name>A0A023WQJ1_STUST</name>
<dbReference type="PATRIC" id="fig|316.97.peg.1656"/>
<evidence type="ECO:0000313" key="3">
    <source>
        <dbReference type="Proteomes" id="UP000025238"/>
    </source>
</evidence>
<sequence>MLIASLVASLVALAFCCLGLLGFCLWLLRRQRLLAEQQQQRDASRDKRIKELSGRLDAYLEGNLRMGDELRELGRLVAPLPDKLTQLEQRDPNNFALSQAAKLVGMGASIDDLTQTCGLSQSEAELMSKLHQNRQKP</sequence>
<keyword evidence="1" id="KW-0472">Membrane</keyword>
<keyword evidence="1" id="KW-0812">Transmembrane</keyword>